<evidence type="ECO:0000256" key="1">
    <source>
        <dbReference type="ARBA" id="ARBA00009684"/>
    </source>
</evidence>
<dbReference type="Gene3D" id="3.30.230.10">
    <property type="match status" value="1"/>
</dbReference>
<dbReference type="GO" id="GO:0019288">
    <property type="term" value="P:isopentenyl diphosphate biosynthetic process, methylerythritol 4-phosphate pathway"/>
    <property type="evidence" value="ECO:0007669"/>
    <property type="project" value="UniProtKB-UniRule"/>
</dbReference>
<dbReference type="EMBL" id="POTC01000009">
    <property type="protein sequence ID" value="POF63297.1"/>
    <property type="molecule type" value="Genomic_DNA"/>
</dbReference>
<gene>
    <name evidence="10 13" type="primary">ispE</name>
    <name evidence="13" type="ORF">KMAL_10280</name>
</gene>
<evidence type="ECO:0000256" key="8">
    <source>
        <dbReference type="ARBA" id="ARBA00023229"/>
    </source>
</evidence>
<evidence type="ECO:0000256" key="2">
    <source>
        <dbReference type="ARBA" id="ARBA00012052"/>
    </source>
</evidence>
<dbReference type="InterPro" id="IPR006204">
    <property type="entry name" value="GHMP_kinase_N_dom"/>
</dbReference>
<dbReference type="PIRSF" id="PIRSF010376">
    <property type="entry name" value="IspE"/>
    <property type="match status" value="1"/>
</dbReference>
<dbReference type="Proteomes" id="UP000237344">
    <property type="component" value="Unassembled WGS sequence"/>
</dbReference>
<dbReference type="GO" id="GO:0050515">
    <property type="term" value="F:4-(cytidine 5'-diphospho)-2-C-methyl-D-erythritol kinase activity"/>
    <property type="evidence" value="ECO:0007669"/>
    <property type="project" value="UniProtKB-UniRule"/>
</dbReference>
<dbReference type="UniPathway" id="UPA00056">
    <property type="reaction ID" value="UER00094"/>
</dbReference>
<comment type="caution">
    <text evidence="13">The sequence shown here is derived from an EMBL/GenBank/DDBJ whole genome shotgun (WGS) entry which is preliminary data.</text>
</comment>
<dbReference type="RefSeq" id="WP_110094684.1">
    <property type="nucleotide sequence ID" value="NZ_NKUE01000004.1"/>
</dbReference>
<feature type="active site" evidence="10">
    <location>
        <position position="148"/>
    </location>
</feature>
<dbReference type="InterPro" id="IPR020568">
    <property type="entry name" value="Ribosomal_Su5_D2-typ_SF"/>
</dbReference>
<dbReference type="InterPro" id="IPR013750">
    <property type="entry name" value="GHMP_kinase_C_dom"/>
</dbReference>
<keyword evidence="5 10" id="KW-0547">Nucleotide-binding</keyword>
<dbReference type="NCBIfam" id="NF011202">
    <property type="entry name" value="PRK14608.1"/>
    <property type="match status" value="1"/>
</dbReference>
<evidence type="ECO:0000256" key="10">
    <source>
        <dbReference type="HAMAP-Rule" id="MF_00061"/>
    </source>
</evidence>
<comment type="catalytic activity">
    <reaction evidence="10">
        <text>4-CDP-2-C-methyl-D-erythritol + ATP = 4-CDP-2-C-methyl-D-erythritol 2-phosphate + ADP + H(+)</text>
        <dbReference type="Rhea" id="RHEA:18437"/>
        <dbReference type="ChEBI" id="CHEBI:15378"/>
        <dbReference type="ChEBI" id="CHEBI:30616"/>
        <dbReference type="ChEBI" id="CHEBI:57823"/>
        <dbReference type="ChEBI" id="CHEBI:57919"/>
        <dbReference type="ChEBI" id="CHEBI:456216"/>
        <dbReference type="EC" id="2.7.1.148"/>
    </reaction>
</comment>
<comment type="pathway">
    <text evidence="10">Isoprenoid biosynthesis; isopentenyl diphosphate biosynthesis via DXP pathway; isopentenyl diphosphate from 1-deoxy-D-xylulose 5-phosphate: step 3/6.</text>
</comment>
<comment type="function">
    <text evidence="10">Catalyzes the phosphorylation of the position 2 hydroxy group of 4-diphosphocytidyl-2C-methyl-D-erythritol.</text>
</comment>
<evidence type="ECO:0000256" key="3">
    <source>
        <dbReference type="ARBA" id="ARBA00017473"/>
    </source>
</evidence>
<dbReference type="AlphaFoldDB" id="A0A2S3W398"/>
<feature type="binding site" evidence="10">
    <location>
        <begin position="106"/>
        <end position="116"/>
    </location>
    <ligand>
        <name>ATP</name>
        <dbReference type="ChEBI" id="CHEBI:30616"/>
    </ligand>
</feature>
<name>A0A2S3W398_9PROT</name>
<dbReference type="GO" id="GO:0005524">
    <property type="term" value="F:ATP binding"/>
    <property type="evidence" value="ECO:0007669"/>
    <property type="project" value="UniProtKB-UniRule"/>
</dbReference>
<dbReference type="Gene3D" id="3.30.70.890">
    <property type="entry name" value="GHMP kinase, C-terminal domain"/>
    <property type="match status" value="1"/>
</dbReference>
<accession>A0A2S3W398</accession>
<dbReference type="SUPFAM" id="SSF54211">
    <property type="entry name" value="Ribosomal protein S5 domain 2-like"/>
    <property type="match status" value="1"/>
</dbReference>
<evidence type="ECO:0000313" key="14">
    <source>
        <dbReference type="Proteomes" id="UP000237344"/>
    </source>
</evidence>
<dbReference type="NCBIfam" id="TIGR00154">
    <property type="entry name" value="ispE"/>
    <property type="match status" value="1"/>
</dbReference>
<evidence type="ECO:0000259" key="12">
    <source>
        <dbReference type="Pfam" id="PF08544"/>
    </source>
</evidence>
<evidence type="ECO:0000256" key="4">
    <source>
        <dbReference type="ARBA" id="ARBA00022679"/>
    </source>
</evidence>
<dbReference type="InterPro" id="IPR014721">
    <property type="entry name" value="Ribsml_uS5_D2-typ_fold_subgr"/>
</dbReference>
<proteinExistence type="inferred from homology"/>
<sequence length="299" mass="31186">MTATQSESAHAKINLYLHVTGRRADGYHLLDSVAVFAGAADVLEVEVAQARGAALDLRIDGMFGAGLRGDDATNLVIRAADALRARAGAGADALPSLAAVLHKDLPVASGIGGGSADAAAALRSVMKSWDMTVPRAELVEIATSLGADVPVCLDQVPTRMSGIGEILRPAPVLPQCGMMLVNCGMSVSTPAVFRARQGGFRPAPDLPARWETLSQMVETLSELSNDLEDAACAVCPTIREVLSVMRAAPGCRFARMSGSGATCFALFDSPQAAELAQDAVARPGWWVWAGDLYRDGRAA</sequence>
<feature type="domain" description="GHMP kinase N-terminal" evidence="11">
    <location>
        <begin position="74"/>
        <end position="153"/>
    </location>
</feature>
<evidence type="ECO:0000259" key="11">
    <source>
        <dbReference type="Pfam" id="PF00288"/>
    </source>
</evidence>
<dbReference type="HAMAP" id="MF_00061">
    <property type="entry name" value="IspE"/>
    <property type="match status" value="1"/>
</dbReference>
<dbReference type="Pfam" id="PF08544">
    <property type="entry name" value="GHMP_kinases_C"/>
    <property type="match status" value="1"/>
</dbReference>
<keyword evidence="7 10" id="KW-0067">ATP-binding</keyword>
<dbReference type="InterPro" id="IPR004424">
    <property type="entry name" value="IspE"/>
</dbReference>
<dbReference type="SUPFAM" id="SSF55060">
    <property type="entry name" value="GHMP Kinase, C-terminal domain"/>
    <property type="match status" value="1"/>
</dbReference>
<dbReference type="EC" id="2.7.1.148" evidence="2 10"/>
<evidence type="ECO:0000256" key="7">
    <source>
        <dbReference type="ARBA" id="ARBA00022840"/>
    </source>
</evidence>
<evidence type="ECO:0000256" key="5">
    <source>
        <dbReference type="ARBA" id="ARBA00022741"/>
    </source>
</evidence>
<dbReference type="GO" id="GO:0016114">
    <property type="term" value="P:terpenoid biosynthetic process"/>
    <property type="evidence" value="ECO:0007669"/>
    <property type="project" value="UniProtKB-UniRule"/>
</dbReference>
<evidence type="ECO:0000313" key="13">
    <source>
        <dbReference type="EMBL" id="POF63297.1"/>
    </source>
</evidence>
<dbReference type="OrthoDB" id="9809438at2"/>
<feature type="domain" description="GHMP kinase C-terminal" evidence="12">
    <location>
        <begin position="210"/>
        <end position="282"/>
    </location>
</feature>
<dbReference type="PANTHER" id="PTHR43527:SF2">
    <property type="entry name" value="4-DIPHOSPHOCYTIDYL-2-C-METHYL-D-ERYTHRITOL KINASE, CHLOROPLASTIC"/>
    <property type="match status" value="1"/>
</dbReference>
<dbReference type="InterPro" id="IPR036554">
    <property type="entry name" value="GHMP_kinase_C_sf"/>
</dbReference>
<dbReference type="PANTHER" id="PTHR43527">
    <property type="entry name" value="4-DIPHOSPHOCYTIDYL-2-C-METHYL-D-ERYTHRITOL KINASE, CHLOROPLASTIC"/>
    <property type="match status" value="1"/>
</dbReference>
<evidence type="ECO:0000256" key="9">
    <source>
        <dbReference type="ARBA" id="ARBA00032554"/>
    </source>
</evidence>
<keyword evidence="14" id="KW-1185">Reference proteome</keyword>
<reference evidence="13 14" key="1">
    <citation type="submission" date="2018-01" db="EMBL/GenBank/DDBJ databases">
        <title>Draft Genome Sequence of Komagataeibacter maltaceti LMG 1529, a Vinegar Producing Acetic Acid Bacterium Isolated from Malt Vinegar Brewery Acetifiers.</title>
        <authorList>
            <person name="Zhang Q."/>
            <person name="Hollensteiner J."/>
            <person name="Poehlein A."/>
            <person name="Daniel R."/>
        </authorList>
    </citation>
    <scope>NUCLEOTIDE SEQUENCE [LARGE SCALE GENOMIC DNA]</scope>
    <source>
        <strain evidence="13 14">LMG 1529</strain>
    </source>
</reference>
<keyword evidence="8 10" id="KW-0414">Isoprene biosynthesis</keyword>
<comment type="similarity">
    <text evidence="1 10">Belongs to the GHMP kinase family. IspE subfamily.</text>
</comment>
<keyword evidence="4 10" id="KW-0808">Transferase</keyword>
<evidence type="ECO:0000256" key="6">
    <source>
        <dbReference type="ARBA" id="ARBA00022777"/>
    </source>
</evidence>
<feature type="active site" evidence="10">
    <location>
        <position position="12"/>
    </location>
</feature>
<keyword evidence="6 10" id="KW-0418">Kinase</keyword>
<dbReference type="Pfam" id="PF00288">
    <property type="entry name" value="GHMP_kinases_N"/>
    <property type="match status" value="1"/>
</dbReference>
<organism evidence="13 14">
    <name type="scientific">Novacetimonas maltaceti</name>
    <dbReference type="NCBI Taxonomy" id="1203393"/>
    <lineage>
        <taxon>Bacteria</taxon>
        <taxon>Pseudomonadati</taxon>
        <taxon>Pseudomonadota</taxon>
        <taxon>Alphaproteobacteria</taxon>
        <taxon>Acetobacterales</taxon>
        <taxon>Acetobacteraceae</taxon>
        <taxon>Novacetimonas</taxon>
    </lineage>
</organism>
<protein>
    <recommendedName>
        <fullName evidence="3 10">4-diphosphocytidyl-2-C-methyl-D-erythritol kinase</fullName>
        <shortName evidence="10">CMK</shortName>
        <ecNumber evidence="2 10">2.7.1.148</ecNumber>
    </recommendedName>
    <alternativeName>
        <fullName evidence="9 10">4-(cytidine-5'-diphospho)-2-C-methyl-D-erythritol kinase</fullName>
    </alternativeName>
</protein>